<protein>
    <submittedName>
        <fullName evidence="2">DUF3899 domain-containing protein</fullName>
    </submittedName>
</protein>
<accession>A0A9D1CHQ2</accession>
<sequence>MASFRKHWKTAVVLLVVGVVLFIIRQLYRGVWGLVFLSDLLFTVAMVYLIWGLIHTIGNMDMFASLIWGTKCLVRLIRGKQDSSQRMRDGYLEYVRSRRRHTDVPMLMVLAAGFFILSLLASLPVL</sequence>
<organism evidence="2 3">
    <name type="scientific">Candidatus Avichristensenella intestinipullorum</name>
    <dbReference type="NCBI Taxonomy" id="2840693"/>
    <lineage>
        <taxon>Bacteria</taxon>
        <taxon>Bacillati</taxon>
        <taxon>Bacillota</taxon>
        <taxon>Clostridia</taxon>
        <taxon>Candidatus Avichristensenella</taxon>
    </lineage>
</organism>
<evidence type="ECO:0000313" key="2">
    <source>
        <dbReference type="EMBL" id="HIQ62331.1"/>
    </source>
</evidence>
<feature type="transmembrane region" description="Helical" evidence="1">
    <location>
        <begin position="31"/>
        <end position="51"/>
    </location>
</feature>
<keyword evidence="1" id="KW-0472">Membrane</keyword>
<feature type="transmembrane region" description="Helical" evidence="1">
    <location>
        <begin position="106"/>
        <end position="125"/>
    </location>
</feature>
<gene>
    <name evidence="2" type="ORF">IAA66_01930</name>
</gene>
<evidence type="ECO:0000256" key="1">
    <source>
        <dbReference type="SAM" id="Phobius"/>
    </source>
</evidence>
<proteinExistence type="predicted"/>
<keyword evidence="1" id="KW-0812">Transmembrane</keyword>
<dbReference type="Proteomes" id="UP000886819">
    <property type="component" value="Unassembled WGS sequence"/>
</dbReference>
<evidence type="ECO:0000313" key="3">
    <source>
        <dbReference type="Proteomes" id="UP000886819"/>
    </source>
</evidence>
<name>A0A9D1CHQ2_9FIRM</name>
<reference evidence="2" key="1">
    <citation type="submission" date="2020-10" db="EMBL/GenBank/DDBJ databases">
        <authorList>
            <person name="Gilroy R."/>
        </authorList>
    </citation>
    <scope>NUCLEOTIDE SEQUENCE</scope>
    <source>
        <strain evidence="2">ChiHile30-977</strain>
    </source>
</reference>
<dbReference type="EMBL" id="DVFI01000026">
    <property type="protein sequence ID" value="HIQ62331.1"/>
    <property type="molecule type" value="Genomic_DNA"/>
</dbReference>
<reference evidence="2" key="2">
    <citation type="journal article" date="2021" name="PeerJ">
        <title>Extensive microbial diversity within the chicken gut microbiome revealed by metagenomics and culture.</title>
        <authorList>
            <person name="Gilroy R."/>
            <person name="Ravi A."/>
            <person name="Getino M."/>
            <person name="Pursley I."/>
            <person name="Horton D.L."/>
            <person name="Alikhan N.F."/>
            <person name="Baker D."/>
            <person name="Gharbi K."/>
            <person name="Hall N."/>
            <person name="Watson M."/>
            <person name="Adriaenssens E.M."/>
            <person name="Foster-Nyarko E."/>
            <person name="Jarju S."/>
            <person name="Secka A."/>
            <person name="Antonio M."/>
            <person name="Oren A."/>
            <person name="Chaudhuri R.R."/>
            <person name="La Ragione R."/>
            <person name="Hildebrand F."/>
            <person name="Pallen M.J."/>
        </authorList>
    </citation>
    <scope>NUCLEOTIDE SEQUENCE</scope>
    <source>
        <strain evidence="2">ChiHile30-977</strain>
    </source>
</reference>
<feature type="transmembrane region" description="Helical" evidence="1">
    <location>
        <begin position="6"/>
        <end position="24"/>
    </location>
</feature>
<comment type="caution">
    <text evidence="2">The sequence shown here is derived from an EMBL/GenBank/DDBJ whole genome shotgun (WGS) entry which is preliminary data.</text>
</comment>
<dbReference type="AlphaFoldDB" id="A0A9D1CHQ2"/>
<keyword evidence="1" id="KW-1133">Transmembrane helix</keyword>